<accession>A0A9W4HMI9</accession>
<name>A0A9W4HMI9_PENOL</name>
<reference evidence="2" key="1">
    <citation type="submission" date="2021-07" db="EMBL/GenBank/DDBJ databases">
        <authorList>
            <person name="Branca A.L. A."/>
        </authorList>
    </citation>
    <scope>NUCLEOTIDE SEQUENCE</scope>
</reference>
<comment type="caution">
    <text evidence="2">The sequence shown here is derived from an EMBL/GenBank/DDBJ whole genome shotgun (WGS) entry which is preliminary data.</text>
</comment>
<dbReference type="GO" id="GO:0005506">
    <property type="term" value="F:iron ion binding"/>
    <property type="evidence" value="ECO:0007669"/>
    <property type="project" value="InterPro"/>
</dbReference>
<sequence>MMLLMFQNLSWAIYDSAVYIAHFLLAITCEIVPKSWVTIDTSRRRPQFMSQDPSICRQIIAGVIQHHQCQNIIPPNASRAIVNQPLKVAFGIDNAFTRSDDSEVSSFVTAARAKMNLSADGWFAVSRFARATTRNWSVKQCLLVTHSTSQLQGAMGSHINIASMAQILTLRVVLRVMFDKTDQDKICDMSILTLAQPINRAWIAQKGAQENQILRFEDDVPMQEALFDIFGTRNIMPGNNPLNIILPSFETMWRIVLRTVLEIGFVGSAEHPEWESSVVAFAMEPTKRQFELDQNPRLSSRSSSHGQNISSSPHDSMRETFSAKHLVFESLRLYVPTRRVHRAYQWSENAGSHETLSADIEGCHLRRDIWGDDAKEFNPSRWLNLTHIQKEAFMPFGCVPFECPAKPTFGPRMIGLLAGAILEAFGELSTDVGWRLVCDDKGVPEHLRSGQGLSLDRTAYGDLFLARAPGRHSMM</sequence>
<evidence type="ECO:0000256" key="1">
    <source>
        <dbReference type="SAM" id="MobiDB-lite"/>
    </source>
</evidence>
<feature type="compositionally biased region" description="Polar residues" evidence="1">
    <location>
        <begin position="296"/>
        <end position="314"/>
    </location>
</feature>
<dbReference type="SUPFAM" id="SSF48264">
    <property type="entry name" value="Cytochrome P450"/>
    <property type="match status" value="1"/>
</dbReference>
<dbReference type="GO" id="GO:0020037">
    <property type="term" value="F:heme binding"/>
    <property type="evidence" value="ECO:0007669"/>
    <property type="project" value="InterPro"/>
</dbReference>
<evidence type="ECO:0000313" key="3">
    <source>
        <dbReference type="Proteomes" id="UP001153618"/>
    </source>
</evidence>
<feature type="region of interest" description="Disordered" evidence="1">
    <location>
        <begin position="292"/>
        <end position="317"/>
    </location>
</feature>
<evidence type="ECO:0008006" key="4">
    <source>
        <dbReference type="Google" id="ProtNLM"/>
    </source>
</evidence>
<organism evidence="2 3">
    <name type="scientific">Penicillium olsonii</name>
    <dbReference type="NCBI Taxonomy" id="99116"/>
    <lineage>
        <taxon>Eukaryota</taxon>
        <taxon>Fungi</taxon>
        <taxon>Dikarya</taxon>
        <taxon>Ascomycota</taxon>
        <taxon>Pezizomycotina</taxon>
        <taxon>Eurotiomycetes</taxon>
        <taxon>Eurotiomycetidae</taxon>
        <taxon>Eurotiales</taxon>
        <taxon>Aspergillaceae</taxon>
        <taxon>Penicillium</taxon>
    </lineage>
</organism>
<dbReference type="InterPro" id="IPR036396">
    <property type="entry name" value="Cyt_P450_sf"/>
</dbReference>
<gene>
    <name evidence="2" type="ORF">POLS_LOCUS3553</name>
</gene>
<dbReference type="EMBL" id="CAJVOS010000017">
    <property type="protein sequence ID" value="CAG8061483.1"/>
    <property type="molecule type" value="Genomic_DNA"/>
</dbReference>
<dbReference type="Gene3D" id="1.10.630.10">
    <property type="entry name" value="Cytochrome P450"/>
    <property type="match status" value="1"/>
</dbReference>
<dbReference type="AlphaFoldDB" id="A0A9W4HMI9"/>
<proteinExistence type="predicted"/>
<dbReference type="Proteomes" id="UP001153618">
    <property type="component" value="Unassembled WGS sequence"/>
</dbReference>
<dbReference type="GO" id="GO:0004497">
    <property type="term" value="F:monooxygenase activity"/>
    <property type="evidence" value="ECO:0007669"/>
    <property type="project" value="InterPro"/>
</dbReference>
<dbReference type="GO" id="GO:0016705">
    <property type="term" value="F:oxidoreductase activity, acting on paired donors, with incorporation or reduction of molecular oxygen"/>
    <property type="evidence" value="ECO:0007669"/>
    <property type="project" value="InterPro"/>
</dbReference>
<keyword evidence="3" id="KW-1185">Reference proteome</keyword>
<dbReference type="CDD" id="cd20626">
    <property type="entry name" value="CYP_Pc22g25500-like"/>
    <property type="match status" value="1"/>
</dbReference>
<dbReference type="OrthoDB" id="10029320at2759"/>
<evidence type="ECO:0000313" key="2">
    <source>
        <dbReference type="EMBL" id="CAG8061483.1"/>
    </source>
</evidence>
<protein>
    <recommendedName>
        <fullName evidence="4">Cytochrome P450</fullName>
    </recommendedName>
</protein>